<name>A0A494WTB0_CLOS5</name>
<keyword evidence="2" id="KW-1185">Reference proteome</keyword>
<organism evidence="1 2">
    <name type="scientific">Clostridium scindens (strain ATCC 35704 / DSM 5676 / VPI 13733 / 19)</name>
    <dbReference type="NCBI Taxonomy" id="411468"/>
    <lineage>
        <taxon>Bacteria</taxon>
        <taxon>Bacillati</taxon>
        <taxon>Bacillota</taxon>
        <taxon>Clostridia</taxon>
        <taxon>Lachnospirales</taxon>
        <taxon>Lachnospiraceae</taxon>
    </lineage>
</organism>
<proteinExistence type="predicted"/>
<evidence type="ECO:0000313" key="2">
    <source>
        <dbReference type="Proteomes" id="UP000289664"/>
    </source>
</evidence>
<dbReference type="EMBL" id="CP036170">
    <property type="protein sequence ID" value="QBF75166.1"/>
    <property type="molecule type" value="Genomic_DNA"/>
</dbReference>
<dbReference type="KEGG" id="csci:HDCHBGLK_02575"/>
<gene>
    <name evidence="1" type="ORF">HDCHBGLK_02575</name>
</gene>
<evidence type="ECO:0008006" key="3">
    <source>
        <dbReference type="Google" id="ProtNLM"/>
    </source>
</evidence>
<accession>A0A494WTB0</accession>
<dbReference type="Proteomes" id="UP000289664">
    <property type="component" value="Chromosome"/>
</dbReference>
<reference evidence="1 2" key="1">
    <citation type="journal article" date="2019" name="Appl. Environ. Microbiol.">
        <title>Clostridium scindens ATCC 35704: integration of nutritional requirements, the complete genome sequence, and global transcriptional responses to bile acids.</title>
        <authorList>
            <person name="Devendran S."/>
            <person name="Shrestha R."/>
            <person name="Alves J.M.P."/>
            <person name="Wolf P.G."/>
            <person name="Ly L."/>
            <person name="Hernandez A.G."/>
            <person name="Mendez-Garcia C."/>
            <person name="Inboden A."/>
            <person name="Wiley J."/>
            <person name="Paul O."/>
            <person name="Allen A."/>
            <person name="Springer E."/>
            <person name="Wright C.L."/>
            <person name="Fields C.J."/>
            <person name="Daniel S.L."/>
            <person name="Ridlon J.M."/>
        </authorList>
    </citation>
    <scope>NUCLEOTIDE SEQUENCE [LARGE SCALE GENOMIC DNA]</scope>
    <source>
        <strain evidence="1 2">ATCC 35704</strain>
    </source>
</reference>
<sequence>MRIEFHRTGVERKALVTALGEILETRPKYKGMPSAAYEVGDFTVTKDGTLEFDDTLDDAILENLLERLANYGIAAAAPEMAQTWLDARAAELSEESGTEPQEENVGLTVEIPLDKVAVGNLTKLLDAKGNLIRKALGITDLRIEVLDDRVVFPWFSQVDADSASAYTHFISALCEMSKNAKRVTATEKPVDNEKYAFRCFLLRLGFIGAEYKMERKILLKNLSGNSAFKTKVDVLQPEPIPSAMYVAADEPPDLTEALLDEILIQQVNHEMEDDRNEISE</sequence>
<evidence type="ECO:0000313" key="1">
    <source>
        <dbReference type="EMBL" id="QBF75166.1"/>
    </source>
</evidence>
<dbReference type="AlphaFoldDB" id="A0A494WTB0"/>
<protein>
    <recommendedName>
        <fullName evidence="3">Virulence protein</fullName>
    </recommendedName>
</protein>